<reference evidence="4" key="1">
    <citation type="submission" date="2017-02" db="UniProtKB">
        <authorList>
            <consortium name="WormBaseParasite"/>
        </authorList>
    </citation>
    <scope>IDENTIFICATION</scope>
</reference>
<protein>
    <submittedName>
        <fullName evidence="4">Aa_trans domain-containing protein</fullName>
    </submittedName>
</protein>
<dbReference type="AlphaFoldDB" id="A0A0R3TIF9"/>
<feature type="transmembrane region" description="Helical" evidence="1">
    <location>
        <begin position="37"/>
        <end position="59"/>
    </location>
</feature>
<dbReference type="EMBL" id="UZAE01008647">
    <property type="protein sequence ID" value="VDO02706.1"/>
    <property type="molecule type" value="Genomic_DNA"/>
</dbReference>
<proteinExistence type="predicted"/>
<gene>
    <name evidence="2" type="ORF">HNAJ_LOCUS6846</name>
</gene>
<accession>A0A0R3TIF9</accession>
<name>A0A0R3TIF9_RODNA</name>
<dbReference type="WBParaSite" id="HNAJ_0000685001-mRNA-1">
    <property type="protein sequence ID" value="HNAJ_0000685001-mRNA-1"/>
    <property type="gene ID" value="HNAJ_0000685001"/>
</dbReference>
<evidence type="ECO:0000313" key="3">
    <source>
        <dbReference type="Proteomes" id="UP000278807"/>
    </source>
</evidence>
<sequence>FGSPKKVSAAVFCISIPAFLIVEAYGESSVSRRLVNLPYIALQIGLLAPPFALFIYHSFTTPVSPRNGRKDFIPFYAKIADHGTVYFLFGVFGGETDLVLKFVPVFIAFNVCWNLPTTSGMA</sequence>
<dbReference type="STRING" id="102285.A0A0R3TIF9"/>
<reference evidence="2 3" key="2">
    <citation type="submission" date="2018-11" db="EMBL/GenBank/DDBJ databases">
        <authorList>
            <consortium name="Pathogen Informatics"/>
        </authorList>
    </citation>
    <scope>NUCLEOTIDE SEQUENCE [LARGE SCALE GENOMIC DNA]</scope>
</reference>
<evidence type="ECO:0000313" key="2">
    <source>
        <dbReference type="EMBL" id="VDO02706.1"/>
    </source>
</evidence>
<evidence type="ECO:0000256" key="1">
    <source>
        <dbReference type="SAM" id="Phobius"/>
    </source>
</evidence>
<keyword evidence="1" id="KW-0472">Membrane</keyword>
<feature type="transmembrane region" description="Helical" evidence="1">
    <location>
        <begin position="7"/>
        <end position="25"/>
    </location>
</feature>
<evidence type="ECO:0000313" key="4">
    <source>
        <dbReference type="WBParaSite" id="HNAJ_0000685001-mRNA-1"/>
    </source>
</evidence>
<keyword evidence="3" id="KW-1185">Reference proteome</keyword>
<dbReference type="Proteomes" id="UP000278807">
    <property type="component" value="Unassembled WGS sequence"/>
</dbReference>
<keyword evidence="1" id="KW-0812">Transmembrane</keyword>
<organism evidence="4">
    <name type="scientific">Rodentolepis nana</name>
    <name type="common">Dwarf tapeworm</name>
    <name type="synonym">Hymenolepis nana</name>
    <dbReference type="NCBI Taxonomy" id="102285"/>
    <lineage>
        <taxon>Eukaryota</taxon>
        <taxon>Metazoa</taxon>
        <taxon>Spiralia</taxon>
        <taxon>Lophotrochozoa</taxon>
        <taxon>Platyhelminthes</taxon>
        <taxon>Cestoda</taxon>
        <taxon>Eucestoda</taxon>
        <taxon>Cyclophyllidea</taxon>
        <taxon>Hymenolepididae</taxon>
        <taxon>Rodentolepis</taxon>
    </lineage>
</organism>
<keyword evidence="1" id="KW-1133">Transmembrane helix</keyword>